<name>A0A7Y9EWE5_9MICO</name>
<keyword evidence="2" id="KW-1185">Reference proteome</keyword>
<sequence length="181" mass="19642">MSAAGNILPPRRPPSWWRRNRVALIALALLVPLTFGVIGAREWWTRFEDRPVFPSEVSVGEVTAGAQWAGAEITDITARVDRDVPEGTRVLLVRLDVEPLQDAVGCRNPVLRELDGEHREWSAASGSLMPRGADAVTECPDDSAAPFELVIPYVVPADAGALALDVDVAVIRPGFLRFPLG</sequence>
<reference evidence="1 2" key="1">
    <citation type="submission" date="2020-07" db="EMBL/GenBank/DDBJ databases">
        <title>Sequencing the genomes of 1000 actinobacteria strains.</title>
        <authorList>
            <person name="Klenk H.-P."/>
        </authorList>
    </citation>
    <scope>NUCLEOTIDE SEQUENCE [LARGE SCALE GENOMIC DNA]</scope>
    <source>
        <strain evidence="1 2">DSM 22185</strain>
    </source>
</reference>
<dbReference type="RefSeq" id="WP_179434115.1">
    <property type="nucleotide sequence ID" value="NZ_BAABLC010000002.1"/>
</dbReference>
<proteinExistence type="predicted"/>
<evidence type="ECO:0000313" key="1">
    <source>
        <dbReference type="EMBL" id="NYD55199.1"/>
    </source>
</evidence>
<dbReference type="AlphaFoldDB" id="A0A7Y9EWE5"/>
<evidence type="ECO:0000313" key="2">
    <source>
        <dbReference type="Proteomes" id="UP000552045"/>
    </source>
</evidence>
<evidence type="ECO:0008006" key="3">
    <source>
        <dbReference type="Google" id="ProtNLM"/>
    </source>
</evidence>
<dbReference type="EMBL" id="JACCBH010000001">
    <property type="protein sequence ID" value="NYD55199.1"/>
    <property type="molecule type" value="Genomic_DNA"/>
</dbReference>
<accession>A0A7Y9EWE5</accession>
<organism evidence="1 2">
    <name type="scientific">Microbacterium pseudoresistens</name>
    <dbReference type="NCBI Taxonomy" id="640634"/>
    <lineage>
        <taxon>Bacteria</taxon>
        <taxon>Bacillati</taxon>
        <taxon>Actinomycetota</taxon>
        <taxon>Actinomycetes</taxon>
        <taxon>Micrococcales</taxon>
        <taxon>Microbacteriaceae</taxon>
        <taxon>Microbacterium</taxon>
    </lineage>
</organism>
<protein>
    <recommendedName>
        <fullName evidence="3">DUF4352 domain-containing protein</fullName>
    </recommendedName>
</protein>
<comment type="caution">
    <text evidence="1">The sequence shown here is derived from an EMBL/GenBank/DDBJ whole genome shotgun (WGS) entry which is preliminary data.</text>
</comment>
<gene>
    <name evidence="1" type="ORF">BKA02_002254</name>
</gene>
<dbReference type="Proteomes" id="UP000552045">
    <property type="component" value="Unassembled WGS sequence"/>
</dbReference>